<evidence type="ECO:0000256" key="9">
    <source>
        <dbReference type="SAM" id="Phobius"/>
    </source>
</evidence>
<dbReference type="Gene3D" id="1.10.287.130">
    <property type="match status" value="1"/>
</dbReference>
<comment type="catalytic activity">
    <reaction evidence="1">
        <text>ATP + protein L-histidine = ADP + protein N-phospho-L-histidine.</text>
        <dbReference type="EC" id="2.7.13.3"/>
    </reaction>
</comment>
<dbReference type="PANTHER" id="PTHR43065:SF42">
    <property type="entry name" value="TWO-COMPONENT SENSOR PPRA"/>
    <property type="match status" value="1"/>
</dbReference>
<keyword evidence="6" id="KW-0418">Kinase</keyword>
<dbReference type="Pfam" id="PF02518">
    <property type="entry name" value="HATPase_c"/>
    <property type="match status" value="1"/>
</dbReference>
<evidence type="ECO:0000256" key="2">
    <source>
        <dbReference type="ARBA" id="ARBA00012438"/>
    </source>
</evidence>
<evidence type="ECO:0000256" key="8">
    <source>
        <dbReference type="ARBA" id="ARBA00023012"/>
    </source>
</evidence>
<evidence type="ECO:0000259" key="10">
    <source>
        <dbReference type="PROSITE" id="PS50109"/>
    </source>
</evidence>
<dbReference type="EMBL" id="JBHRTL010000006">
    <property type="protein sequence ID" value="MFC3154904.1"/>
    <property type="molecule type" value="Genomic_DNA"/>
</dbReference>
<dbReference type="EC" id="2.7.13.3" evidence="2"/>
<evidence type="ECO:0000256" key="1">
    <source>
        <dbReference type="ARBA" id="ARBA00000085"/>
    </source>
</evidence>
<keyword evidence="8" id="KW-0902">Two-component regulatory system</keyword>
<dbReference type="Gene3D" id="3.30.450.20">
    <property type="entry name" value="PAS domain"/>
    <property type="match status" value="1"/>
</dbReference>
<organism evidence="12 13">
    <name type="scientific">Gilvimarinus japonicus</name>
    <dbReference type="NCBI Taxonomy" id="1796469"/>
    <lineage>
        <taxon>Bacteria</taxon>
        <taxon>Pseudomonadati</taxon>
        <taxon>Pseudomonadota</taxon>
        <taxon>Gammaproteobacteria</taxon>
        <taxon>Cellvibrionales</taxon>
        <taxon>Cellvibrionaceae</taxon>
        <taxon>Gilvimarinus</taxon>
    </lineage>
</organism>
<feature type="domain" description="PAS" evidence="11">
    <location>
        <begin position="122"/>
        <end position="169"/>
    </location>
</feature>
<dbReference type="InterPro" id="IPR035965">
    <property type="entry name" value="PAS-like_dom_sf"/>
</dbReference>
<evidence type="ECO:0000256" key="5">
    <source>
        <dbReference type="ARBA" id="ARBA00022741"/>
    </source>
</evidence>
<evidence type="ECO:0000259" key="11">
    <source>
        <dbReference type="PROSITE" id="PS50112"/>
    </source>
</evidence>
<name>A0ABV7HM17_9GAMM</name>
<dbReference type="SUPFAM" id="SSF55785">
    <property type="entry name" value="PYP-like sensor domain (PAS domain)"/>
    <property type="match status" value="1"/>
</dbReference>
<evidence type="ECO:0000256" key="6">
    <source>
        <dbReference type="ARBA" id="ARBA00022777"/>
    </source>
</evidence>
<sequence length="509" mass="55891">MRPATNHAPCILAITPHRQALFGSLLAVGLGWHSEVLAATSLSEKNWLLIIIVVLLGLQSALIIGLQRSRLNNKHARHALSQSQKELEAKVRDRTESLHLTNDQLYQEIGRHEATELLLRETQEYLHSIINSMPSVIIGVTHRGFVTHWNAAAEEKTGINSASALGEHLRDVYPTLPVDGDIIGETIEAGAPYLSQNIQESYGGELHYSDLTIYPLIAAQAIGAVIRIDDVTLRVRVENMMIQNEKMLSLGELAAGMAHEINNPLSTILHGVQNIYRRISPTLAANQQAAERHGMTLSQLTSYLDERRISQFLEDIRDAGERSADIVTNMLDFSRTSSQTQRPFDLGHVVRHGVELLAAERASLPAIELNIDPSLEQIYGSAAEIQQVLLNLVRNAAQALAEANSNAPLIRITVSQCEKYATVHVEDNGAGMADEVARHIFEPFFTTKEIGQGTGLGLSVSYFIVTEHHGGTIDVESTLGGGTRFTIKLPKAGPQREANVDKHLPNNLH</sequence>
<dbReference type="PRINTS" id="PR00344">
    <property type="entry name" value="BCTRLSENSOR"/>
</dbReference>
<dbReference type="SUPFAM" id="SSF47384">
    <property type="entry name" value="Homodimeric domain of signal transducing histidine kinase"/>
    <property type="match status" value="1"/>
</dbReference>
<dbReference type="InterPro" id="IPR036890">
    <property type="entry name" value="HATPase_C_sf"/>
</dbReference>
<accession>A0ABV7HM17</accession>
<keyword evidence="9" id="KW-0812">Transmembrane</keyword>
<evidence type="ECO:0000313" key="12">
    <source>
        <dbReference type="EMBL" id="MFC3154904.1"/>
    </source>
</evidence>
<keyword evidence="9" id="KW-1133">Transmembrane helix</keyword>
<dbReference type="Proteomes" id="UP001595548">
    <property type="component" value="Unassembled WGS sequence"/>
</dbReference>
<evidence type="ECO:0000313" key="13">
    <source>
        <dbReference type="Proteomes" id="UP001595548"/>
    </source>
</evidence>
<gene>
    <name evidence="12" type="ORF">ACFOEB_06775</name>
</gene>
<feature type="transmembrane region" description="Helical" evidence="9">
    <location>
        <begin position="48"/>
        <end position="66"/>
    </location>
</feature>
<dbReference type="Pfam" id="PF00989">
    <property type="entry name" value="PAS"/>
    <property type="match status" value="1"/>
</dbReference>
<dbReference type="CDD" id="cd00082">
    <property type="entry name" value="HisKA"/>
    <property type="match status" value="1"/>
</dbReference>
<dbReference type="InterPro" id="IPR036097">
    <property type="entry name" value="HisK_dim/P_sf"/>
</dbReference>
<dbReference type="InterPro" id="IPR004358">
    <property type="entry name" value="Sig_transdc_His_kin-like_C"/>
</dbReference>
<evidence type="ECO:0000256" key="4">
    <source>
        <dbReference type="ARBA" id="ARBA00022679"/>
    </source>
</evidence>
<feature type="domain" description="Histidine kinase" evidence="10">
    <location>
        <begin position="256"/>
        <end position="493"/>
    </location>
</feature>
<proteinExistence type="predicted"/>
<keyword evidence="7" id="KW-0067">ATP-binding</keyword>
<dbReference type="InterPro" id="IPR000014">
    <property type="entry name" value="PAS"/>
</dbReference>
<dbReference type="InterPro" id="IPR003661">
    <property type="entry name" value="HisK_dim/P_dom"/>
</dbReference>
<dbReference type="SMART" id="SM00387">
    <property type="entry name" value="HATPase_c"/>
    <property type="match status" value="1"/>
</dbReference>
<comment type="caution">
    <text evidence="12">The sequence shown here is derived from an EMBL/GenBank/DDBJ whole genome shotgun (WGS) entry which is preliminary data.</text>
</comment>
<evidence type="ECO:0000256" key="3">
    <source>
        <dbReference type="ARBA" id="ARBA00022553"/>
    </source>
</evidence>
<dbReference type="PROSITE" id="PS50109">
    <property type="entry name" value="HIS_KIN"/>
    <property type="match status" value="1"/>
</dbReference>
<dbReference type="InterPro" id="IPR003594">
    <property type="entry name" value="HATPase_dom"/>
</dbReference>
<dbReference type="InterPro" id="IPR005467">
    <property type="entry name" value="His_kinase_dom"/>
</dbReference>
<dbReference type="InterPro" id="IPR013767">
    <property type="entry name" value="PAS_fold"/>
</dbReference>
<keyword evidence="3" id="KW-0597">Phosphoprotein</keyword>
<dbReference type="Pfam" id="PF00512">
    <property type="entry name" value="HisKA"/>
    <property type="match status" value="1"/>
</dbReference>
<keyword evidence="9" id="KW-0472">Membrane</keyword>
<dbReference type="SUPFAM" id="SSF55874">
    <property type="entry name" value="ATPase domain of HSP90 chaperone/DNA topoisomerase II/histidine kinase"/>
    <property type="match status" value="1"/>
</dbReference>
<keyword evidence="13" id="KW-1185">Reference proteome</keyword>
<keyword evidence="4" id="KW-0808">Transferase</keyword>
<evidence type="ECO:0000256" key="7">
    <source>
        <dbReference type="ARBA" id="ARBA00022840"/>
    </source>
</evidence>
<reference evidence="13" key="1">
    <citation type="journal article" date="2019" name="Int. J. Syst. Evol. Microbiol.">
        <title>The Global Catalogue of Microorganisms (GCM) 10K type strain sequencing project: providing services to taxonomists for standard genome sequencing and annotation.</title>
        <authorList>
            <consortium name="The Broad Institute Genomics Platform"/>
            <consortium name="The Broad Institute Genome Sequencing Center for Infectious Disease"/>
            <person name="Wu L."/>
            <person name="Ma J."/>
        </authorList>
    </citation>
    <scope>NUCLEOTIDE SEQUENCE [LARGE SCALE GENOMIC DNA]</scope>
    <source>
        <strain evidence="13">KCTC 52141</strain>
    </source>
</reference>
<dbReference type="PROSITE" id="PS50112">
    <property type="entry name" value="PAS"/>
    <property type="match status" value="1"/>
</dbReference>
<dbReference type="Gene3D" id="3.30.565.10">
    <property type="entry name" value="Histidine kinase-like ATPase, C-terminal domain"/>
    <property type="match status" value="1"/>
</dbReference>
<dbReference type="SMART" id="SM00388">
    <property type="entry name" value="HisKA"/>
    <property type="match status" value="1"/>
</dbReference>
<protein>
    <recommendedName>
        <fullName evidence="2">histidine kinase</fullName>
        <ecNumber evidence="2">2.7.13.3</ecNumber>
    </recommendedName>
</protein>
<dbReference type="PANTHER" id="PTHR43065">
    <property type="entry name" value="SENSOR HISTIDINE KINASE"/>
    <property type="match status" value="1"/>
</dbReference>
<dbReference type="RefSeq" id="WP_382415372.1">
    <property type="nucleotide sequence ID" value="NZ_AP031500.1"/>
</dbReference>
<keyword evidence="5" id="KW-0547">Nucleotide-binding</keyword>
<dbReference type="NCBIfam" id="TIGR00229">
    <property type="entry name" value="sensory_box"/>
    <property type="match status" value="1"/>
</dbReference>